<reference evidence="1" key="2">
    <citation type="journal article" date="2021" name="PeerJ">
        <title>Extensive microbial diversity within the chicken gut microbiome revealed by metagenomics and culture.</title>
        <authorList>
            <person name="Gilroy R."/>
            <person name="Ravi A."/>
            <person name="Getino M."/>
            <person name="Pursley I."/>
            <person name="Horton D.L."/>
            <person name="Alikhan N.F."/>
            <person name="Baker D."/>
            <person name="Gharbi K."/>
            <person name="Hall N."/>
            <person name="Watson M."/>
            <person name="Adriaenssens E.M."/>
            <person name="Foster-Nyarko E."/>
            <person name="Jarju S."/>
            <person name="Secka A."/>
            <person name="Antonio M."/>
            <person name="Oren A."/>
            <person name="Chaudhuri R.R."/>
            <person name="La Ragione R."/>
            <person name="Hildebrand F."/>
            <person name="Pallen M.J."/>
        </authorList>
    </citation>
    <scope>NUCLEOTIDE SEQUENCE</scope>
    <source>
        <strain evidence="1">G3-3990</strain>
    </source>
</reference>
<name>A0A9D9N3J8_9BACT</name>
<dbReference type="EMBL" id="JADIMG010000017">
    <property type="protein sequence ID" value="MBO8459062.1"/>
    <property type="molecule type" value="Genomic_DNA"/>
</dbReference>
<protein>
    <submittedName>
        <fullName evidence="1">Uncharacterized protein</fullName>
    </submittedName>
</protein>
<comment type="caution">
    <text evidence="1">The sequence shown here is derived from an EMBL/GenBank/DDBJ whole genome shotgun (WGS) entry which is preliminary data.</text>
</comment>
<evidence type="ECO:0000313" key="2">
    <source>
        <dbReference type="Proteomes" id="UP000823641"/>
    </source>
</evidence>
<gene>
    <name evidence="1" type="ORF">IAA73_01825</name>
</gene>
<sequence length="88" mass="9556">MKTKHVTVAMEKEGKIVTCAMVLAGEHVLPATAKEPSTGVTEKKFVPIAMEKRNSNVDIVKEAGGRALAVMEQGNEDMWVTNNSLSDR</sequence>
<evidence type="ECO:0000313" key="1">
    <source>
        <dbReference type="EMBL" id="MBO8459062.1"/>
    </source>
</evidence>
<dbReference type="Proteomes" id="UP000823641">
    <property type="component" value="Unassembled WGS sequence"/>
</dbReference>
<accession>A0A9D9N3J8</accession>
<proteinExistence type="predicted"/>
<reference evidence="1" key="1">
    <citation type="submission" date="2020-10" db="EMBL/GenBank/DDBJ databases">
        <authorList>
            <person name="Gilroy R."/>
        </authorList>
    </citation>
    <scope>NUCLEOTIDE SEQUENCE</scope>
    <source>
        <strain evidence="1">G3-3990</strain>
    </source>
</reference>
<organism evidence="1 2">
    <name type="scientific">Candidatus Gallipaludibacter merdavium</name>
    <dbReference type="NCBI Taxonomy" id="2840839"/>
    <lineage>
        <taxon>Bacteria</taxon>
        <taxon>Pseudomonadati</taxon>
        <taxon>Bacteroidota</taxon>
        <taxon>Bacteroidia</taxon>
        <taxon>Bacteroidales</taxon>
        <taxon>Candidatus Gallipaludibacter</taxon>
    </lineage>
</organism>
<dbReference type="AlphaFoldDB" id="A0A9D9N3J8"/>